<proteinExistence type="predicted"/>
<organism evidence="4 5">
    <name type="scientific">Asticcacaulis biprosthecium C19</name>
    <dbReference type="NCBI Taxonomy" id="715226"/>
    <lineage>
        <taxon>Bacteria</taxon>
        <taxon>Pseudomonadati</taxon>
        <taxon>Pseudomonadota</taxon>
        <taxon>Alphaproteobacteria</taxon>
        <taxon>Caulobacterales</taxon>
        <taxon>Caulobacteraceae</taxon>
        <taxon>Asticcacaulis</taxon>
    </lineage>
</organism>
<dbReference type="AlphaFoldDB" id="F4QHI3"/>
<evidence type="ECO:0000313" key="5">
    <source>
        <dbReference type="Proteomes" id="UP000006512"/>
    </source>
</evidence>
<protein>
    <submittedName>
        <fullName evidence="4">Response regulator</fullName>
    </submittedName>
</protein>
<dbReference type="STRING" id="715226.ABI_11570"/>
<dbReference type="HOGENOM" id="CLU_1352334_0_0_5"/>
<accession>F4QHI3</accession>
<feature type="domain" description="Response regulatory" evidence="3">
    <location>
        <begin position="13"/>
        <end position="129"/>
    </location>
</feature>
<reference evidence="5" key="1">
    <citation type="submission" date="2011-03" db="EMBL/GenBank/DDBJ databases">
        <title>Draft genome sequence of Brevundimonas diminuta.</title>
        <authorList>
            <person name="Brown P.J.B."/>
            <person name="Buechlein A."/>
            <person name="Hemmerich C."/>
            <person name="Brun Y.V."/>
        </authorList>
    </citation>
    <scope>NUCLEOTIDE SEQUENCE [LARGE SCALE GENOMIC DNA]</scope>
    <source>
        <strain evidence="5">C19</strain>
    </source>
</reference>
<dbReference type="InterPro" id="IPR011006">
    <property type="entry name" value="CheY-like_superfamily"/>
</dbReference>
<dbReference type="Proteomes" id="UP000006512">
    <property type="component" value="Unassembled WGS sequence"/>
</dbReference>
<evidence type="ECO:0000313" key="4">
    <source>
        <dbReference type="EMBL" id="EGF92720.1"/>
    </source>
</evidence>
<keyword evidence="1 2" id="KW-0597">Phosphoprotein</keyword>
<dbReference type="EMBL" id="GL883077">
    <property type="protein sequence ID" value="EGF92720.1"/>
    <property type="molecule type" value="Genomic_DNA"/>
</dbReference>
<dbReference type="CDD" id="cd17546">
    <property type="entry name" value="REC_hyHK_CKI1_RcsC-like"/>
    <property type="match status" value="1"/>
</dbReference>
<dbReference type="RefSeq" id="WP_006271901.1">
    <property type="nucleotide sequence ID" value="NZ_GL883077.1"/>
</dbReference>
<feature type="modified residue" description="4-aspartylphosphate" evidence="2">
    <location>
        <position position="62"/>
    </location>
</feature>
<evidence type="ECO:0000256" key="2">
    <source>
        <dbReference type="PROSITE-ProRule" id="PRU00169"/>
    </source>
</evidence>
<dbReference type="PANTHER" id="PTHR44591:SF3">
    <property type="entry name" value="RESPONSE REGULATORY DOMAIN-CONTAINING PROTEIN"/>
    <property type="match status" value="1"/>
</dbReference>
<dbReference type="eggNOG" id="COG0745">
    <property type="taxonomic scope" value="Bacteria"/>
</dbReference>
<keyword evidence="5" id="KW-1185">Reference proteome</keyword>
<evidence type="ECO:0000256" key="1">
    <source>
        <dbReference type="ARBA" id="ARBA00022553"/>
    </source>
</evidence>
<dbReference type="Gene3D" id="3.40.50.2300">
    <property type="match status" value="1"/>
</dbReference>
<dbReference type="SUPFAM" id="SSF52172">
    <property type="entry name" value="CheY-like"/>
    <property type="match status" value="1"/>
</dbReference>
<dbReference type="PANTHER" id="PTHR44591">
    <property type="entry name" value="STRESS RESPONSE REGULATOR PROTEIN 1"/>
    <property type="match status" value="1"/>
</dbReference>
<evidence type="ECO:0000259" key="3">
    <source>
        <dbReference type="PROSITE" id="PS50110"/>
    </source>
</evidence>
<dbReference type="GO" id="GO:0000160">
    <property type="term" value="P:phosphorelay signal transduction system"/>
    <property type="evidence" value="ECO:0007669"/>
    <property type="project" value="InterPro"/>
</dbReference>
<sequence length="202" mass="22589">MEAEGQAWLEAARLLVVDDDPILREFAHAQLSSHRVTVELASHGGEGLERLRLGGFDLALVDLDMPVMNGFELIRQVRADEALCDLPIVVVTSRDDMKAIDRAYAVGATAFAPKPLNWRMLSYQLAYILRNAREEDRIRAKAKALRQLVRTQDEVISLYEDGMTRLLQTLLDQAAQPGVARLAAELDRLNQSIRDQAGKLRA</sequence>
<dbReference type="OrthoDB" id="9782655at2"/>
<gene>
    <name evidence="4" type="ORF">ABI_11570</name>
</gene>
<name>F4QHI3_9CAUL</name>
<dbReference type="PROSITE" id="PS50110">
    <property type="entry name" value="RESPONSE_REGULATORY"/>
    <property type="match status" value="1"/>
</dbReference>
<dbReference type="InterPro" id="IPR001789">
    <property type="entry name" value="Sig_transdc_resp-reg_receiver"/>
</dbReference>
<dbReference type="SMART" id="SM00448">
    <property type="entry name" value="REC"/>
    <property type="match status" value="1"/>
</dbReference>
<dbReference type="Pfam" id="PF00072">
    <property type="entry name" value="Response_reg"/>
    <property type="match status" value="1"/>
</dbReference>
<dbReference type="InterPro" id="IPR050595">
    <property type="entry name" value="Bact_response_regulator"/>
</dbReference>